<organism evidence="1 2">
    <name type="scientific">Cuscuta europaea</name>
    <name type="common">European dodder</name>
    <dbReference type="NCBI Taxonomy" id="41803"/>
    <lineage>
        <taxon>Eukaryota</taxon>
        <taxon>Viridiplantae</taxon>
        <taxon>Streptophyta</taxon>
        <taxon>Embryophyta</taxon>
        <taxon>Tracheophyta</taxon>
        <taxon>Spermatophyta</taxon>
        <taxon>Magnoliopsida</taxon>
        <taxon>eudicotyledons</taxon>
        <taxon>Gunneridae</taxon>
        <taxon>Pentapetalae</taxon>
        <taxon>asterids</taxon>
        <taxon>lamiids</taxon>
        <taxon>Solanales</taxon>
        <taxon>Convolvulaceae</taxon>
        <taxon>Cuscuteae</taxon>
        <taxon>Cuscuta</taxon>
        <taxon>Cuscuta subgen. Cuscuta</taxon>
    </lineage>
</organism>
<evidence type="ECO:0000313" key="2">
    <source>
        <dbReference type="Proteomes" id="UP001152484"/>
    </source>
</evidence>
<accession>A0A9P1EDM1</accession>
<reference evidence="1" key="1">
    <citation type="submission" date="2022-07" db="EMBL/GenBank/DDBJ databases">
        <authorList>
            <person name="Macas J."/>
            <person name="Novak P."/>
            <person name="Neumann P."/>
        </authorList>
    </citation>
    <scope>NUCLEOTIDE SEQUENCE</scope>
</reference>
<evidence type="ECO:0000313" key="1">
    <source>
        <dbReference type="EMBL" id="CAH9097538.1"/>
    </source>
</evidence>
<sequence>MLSTEIKFDIVYLCGNGLDGYLHYLQGSTPESLRALVLRVANGWAPYVYVGFRNLCIIAATTQRNKVTEYLNRPANAALSAEITKHFYVRDHVNFSALNLIGHMIIAASGKTEHRGINRFRKRCGGESIWHADLDRSKFSEAQENLQGKGW</sequence>
<protein>
    <submittedName>
        <fullName evidence="1">Uncharacterized protein</fullName>
    </submittedName>
</protein>
<dbReference type="OrthoDB" id="10646653at2759"/>
<gene>
    <name evidence="1" type="ORF">CEURO_LOCUS13883</name>
</gene>
<comment type="caution">
    <text evidence="1">The sequence shown here is derived from an EMBL/GenBank/DDBJ whole genome shotgun (WGS) entry which is preliminary data.</text>
</comment>
<proteinExistence type="predicted"/>
<keyword evidence="2" id="KW-1185">Reference proteome</keyword>
<dbReference type="EMBL" id="CAMAPE010000035">
    <property type="protein sequence ID" value="CAH9097538.1"/>
    <property type="molecule type" value="Genomic_DNA"/>
</dbReference>
<dbReference type="Proteomes" id="UP001152484">
    <property type="component" value="Unassembled WGS sequence"/>
</dbReference>
<dbReference type="AlphaFoldDB" id="A0A9P1EDM1"/>
<name>A0A9P1EDM1_CUSEU</name>